<evidence type="ECO:0000313" key="11">
    <source>
        <dbReference type="Proteomes" id="UP000054561"/>
    </source>
</evidence>
<keyword evidence="3" id="KW-0813">Transport</keyword>
<sequence>MDGIISTGSMIYLIIWFVSCFLFCLLFAREGKISRMDMVKLIITLVSLAVFCLWIFWLCVYLSQLNPMVLPIRRSVKE</sequence>
<dbReference type="InterPro" id="IPR008389">
    <property type="entry name" value="ATPase_V0-cplx_e1/e2_su"/>
</dbReference>
<name>A0A0D9QM46_PLAFR</name>
<keyword evidence="7" id="KW-0406">Ion transport</keyword>
<evidence type="ECO:0000256" key="1">
    <source>
        <dbReference type="ARBA" id="ARBA00004141"/>
    </source>
</evidence>
<evidence type="ECO:0000256" key="9">
    <source>
        <dbReference type="SAM" id="Phobius"/>
    </source>
</evidence>
<evidence type="ECO:0000256" key="4">
    <source>
        <dbReference type="ARBA" id="ARBA00022692"/>
    </source>
</evidence>
<organism evidence="10 11">
    <name type="scientific">Plasmodium fragile</name>
    <dbReference type="NCBI Taxonomy" id="5857"/>
    <lineage>
        <taxon>Eukaryota</taxon>
        <taxon>Sar</taxon>
        <taxon>Alveolata</taxon>
        <taxon>Apicomplexa</taxon>
        <taxon>Aconoidasida</taxon>
        <taxon>Haemosporida</taxon>
        <taxon>Plasmodiidae</taxon>
        <taxon>Plasmodium</taxon>
        <taxon>Plasmodium (Plasmodium)</taxon>
    </lineage>
</organism>
<gene>
    <name evidence="10" type="ORF">AK88_02471</name>
</gene>
<evidence type="ECO:0000256" key="8">
    <source>
        <dbReference type="ARBA" id="ARBA00023136"/>
    </source>
</evidence>
<dbReference type="Pfam" id="PF05493">
    <property type="entry name" value="ATP_synt_H"/>
    <property type="match status" value="1"/>
</dbReference>
<dbReference type="AlphaFoldDB" id="A0A0D9QM46"/>
<evidence type="ECO:0000256" key="6">
    <source>
        <dbReference type="ARBA" id="ARBA00022989"/>
    </source>
</evidence>
<reference evidence="10 11" key="1">
    <citation type="submission" date="2014-03" db="EMBL/GenBank/DDBJ databases">
        <title>The Genome Sequence of Plasmodium fragile nilgiri.</title>
        <authorList>
            <consortium name="The Broad Institute Genomics Platform"/>
            <consortium name="The Broad Institute Genome Sequencing Center for Infectious Disease"/>
            <person name="Neafsey D."/>
            <person name="Duraisingh M."/>
            <person name="Young S.K."/>
            <person name="Zeng Q."/>
            <person name="Gargeya S."/>
            <person name="Abouelleil A."/>
            <person name="Alvarado L."/>
            <person name="Chapman S.B."/>
            <person name="Gainer-Dewar J."/>
            <person name="Goldberg J."/>
            <person name="Griggs A."/>
            <person name="Gujja S."/>
            <person name="Hansen M."/>
            <person name="Howarth C."/>
            <person name="Imamovic A."/>
            <person name="Larimer J."/>
            <person name="Pearson M."/>
            <person name="Poon T.W."/>
            <person name="Priest M."/>
            <person name="Roberts A."/>
            <person name="Saif S."/>
            <person name="Shea T."/>
            <person name="Sykes S."/>
            <person name="Wortman J."/>
            <person name="Nusbaum C."/>
            <person name="Birren B."/>
        </authorList>
    </citation>
    <scope>NUCLEOTIDE SEQUENCE [LARGE SCALE GENOMIC DNA]</scope>
    <source>
        <strain evidence="11">nilgiri</strain>
    </source>
</reference>
<evidence type="ECO:0008006" key="12">
    <source>
        <dbReference type="Google" id="ProtNLM"/>
    </source>
</evidence>
<dbReference type="GO" id="GO:0046961">
    <property type="term" value="F:proton-transporting ATPase activity, rotational mechanism"/>
    <property type="evidence" value="ECO:0007669"/>
    <property type="project" value="InterPro"/>
</dbReference>
<evidence type="ECO:0000256" key="3">
    <source>
        <dbReference type="ARBA" id="ARBA00022448"/>
    </source>
</evidence>
<dbReference type="GeneID" id="24267785"/>
<protein>
    <recommendedName>
        <fullName evidence="12">V-type ATPase V0 subunit e</fullName>
    </recommendedName>
</protein>
<keyword evidence="11" id="KW-1185">Reference proteome</keyword>
<feature type="transmembrane region" description="Helical" evidence="9">
    <location>
        <begin position="12"/>
        <end position="29"/>
    </location>
</feature>
<dbReference type="Proteomes" id="UP000054561">
    <property type="component" value="Unassembled WGS sequence"/>
</dbReference>
<evidence type="ECO:0000256" key="7">
    <source>
        <dbReference type="ARBA" id="ARBA00023065"/>
    </source>
</evidence>
<accession>A0A0D9QM46</accession>
<dbReference type="VEuPathDB" id="PlasmoDB:AK88_02471"/>
<dbReference type="OrthoDB" id="1508846at2759"/>
<proteinExistence type="inferred from homology"/>
<feature type="transmembrane region" description="Helical" evidence="9">
    <location>
        <begin position="41"/>
        <end position="63"/>
    </location>
</feature>
<dbReference type="RefSeq" id="XP_012335519.1">
    <property type="nucleotide sequence ID" value="XM_012480096.1"/>
</dbReference>
<dbReference type="GO" id="GO:0033179">
    <property type="term" value="C:proton-transporting V-type ATPase, V0 domain"/>
    <property type="evidence" value="ECO:0007669"/>
    <property type="project" value="InterPro"/>
</dbReference>
<keyword evidence="5" id="KW-0375">Hydrogen ion transport</keyword>
<evidence type="ECO:0000256" key="2">
    <source>
        <dbReference type="ARBA" id="ARBA00008328"/>
    </source>
</evidence>
<dbReference type="EMBL" id="KQ001668">
    <property type="protein sequence ID" value="KJP87867.1"/>
    <property type="molecule type" value="Genomic_DNA"/>
</dbReference>
<keyword evidence="8 9" id="KW-0472">Membrane</keyword>
<comment type="subcellular location">
    <subcellularLocation>
        <location evidence="1">Membrane</location>
        <topology evidence="1">Multi-pass membrane protein</topology>
    </subcellularLocation>
</comment>
<evidence type="ECO:0000256" key="5">
    <source>
        <dbReference type="ARBA" id="ARBA00022781"/>
    </source>
</evidence>
<comment type="similarity">
    <text evidence="2">Belongs to the V-ATPase e1/e2 subunit family.</text>
</comment>
<keyword evidence="4 9" id="KW-0812">Transmembrane</keyword>
<dbReference type="OMA" id="IIWFVSC"/>
<evidence type="ECO:0000313" key="10">
    <source>
        <dbReference type="EMBL" id="KJP87867.1"/>
    </source>
</evidence>
<keyword evidence="6 9" id="KW-1133">Transmembrane helix</keyword>